<evidence type="ECO:0000313" key="6">
    <source>
        <dbReference type="Proteomes" id="UP001194746"/>
    </source>
</evidence>
<dbReference type="PANTHER" id="PTHR43201">
    <property type="entry name" value="ACYL-COA SYNTHETASE"/>
    <property type="match status" value="1"/>
</dbReference>
<feature type="domain" description="AB hydrolase-1" evidence="3">
    <location>
        <begin position="42"/>
        <end position="165"/>
    </location>
</feature>
<evidence type="ECO:0000256" key="1">
    <source>
        <dbReference type="ARBA" id="ARBA00006432"/>
    </source>
</evidence>
<dbReference type="Gene3D" id="3.30.300.30">
    <property type="match status" value="1"/>
</dbReference>
<dbReference type="GO" id="GO:0031956">
    <property type="term" value="F:medium-chain fatty acid-CoA ligase activity"/>
    <property type="evidence" value="ECO:0007669"/>
    <property type="project" value="TreeGrafter"/>
</dbReference>
<gene>
    <name evidence="5" type="ORF">FE257_011099</name>
</gene>
<protein>
    <submittedName>
        <fullName evidence="5">Uncharacterized protein</fullName>
    </submittedName>
</protein>
<dbReference type="Proteomes" id="UP001194746">
    <property type="component" value="Unassembled WGS sequence"/>
</dbReference>
<dbReference type="CDD" id="cd04433">
    <property type="entry name" value="AFD_class_I"/>
    <property type="match status" value="1"/>
</dbReference>
<evidence type="ECO:0000259" key="3">
    <source>
        <dbReference type="Pfam" id="PF00561"/>
    </source>
</evidence>
<sequence>MTKSVDKVNVAGDSRVQRRSATVNQKTYGYLLAEPVGSYSHTVFLIHGFPDLSMAWRYQIPLFLKLGFRVVCPDCIGYGRSDSPTTSIGPYTWKSQCEDFHELAAQLGCENIILGGHDLGAMLAYRFALYFPQFVTHLVTFVVPYLPPLPEYTMPKDLVRQWPSFGYQIQWGSEDGVVESKTLDRKGIRQFLNALYGGSTSDGKYAFDATIGVDFDMLPHLSPTKLLDDEELNFYAEEYARREYSGVVITDSEKNASASYSQILYDVIETQKALQHSLAAEAFDESGILYEERMRICLLVSGGYEYIVATLAVLSIGGSVVPLAPSLIPKEAHYLMQECNSSAILTDQDNLDLAKLIQEYTNQVSCLPIRVTPVKAYQKQNLWEISECLIDRQLELSPSREGLIIFTSGSLGPPKGVVLPRFCFSTSLPKSNEREIYSGHCAVHWIGAAIPLMKMLLAGNNIEVMRNVSPEVWWQQIRLCRITSCIIATPAPQGLMAYFRKNISRLPDKIRNQYIQGIQHIRALMIAGGMPSSAAIAFWTELSGKSPFILYGSSETAGAITLSQPSSPSKATIGRPLADVEIKLSEGDKGEILVKGPQVMISYLNNESATKLAFDKDGFFRTGDLAHLDGGEFIFDGRASSDFIKVYGSHRVPTLAVENGLMSLSYVSAAYVVSVWDYKDQQNVAAALVCAPDGVCTQSISLAKVREDLSTSLPAYMLPALLRVINHQAQLPTTRNGKILKRDLCTIFFLDDSNNLRQEVESWDKAKVTSTEREVWDWGGVQPVWKSW</sequence>
<dbReference type="AlphaFoldDB" id="A0AAD4GRM8"/>
<dbReference type="Gene3D" id="3.40.50.1820">
    <property type="entry name" value="alpha/beta hydrolase"/>
    <property type="match status" value="1"/>
</dbReference>
<dbReference type="InterPro" id="IPR045851">
    <property type="entry name" value="AMP-bd_C_sf"/>
</dbReference>
<dbReference type="Pfam" id="PF13193">
    <property type="entry name" value="AMP-binding_C"/>
    <property type="match status" value="1"/>
</dbReference>
<reference evidence="5" key="1">
    <citation type="journal article" date="2019" name="Beilstein J. Org. Chem.">
        <title>Nanangenines: drimane sesquiterpenoids as the dominant metabolite cohort of a novel Australian fungus, Aspergillus nanangensis.</title>
        <authorList>
            <person name="Lacey H.J."/>
            <person name="Gilchrist C.L.M."/>
            <person name="Crombie A."/>
            <person name="Kalaitzis J.A."/>
            <person name="Vuong D."/>
            <person name="Rutledge P.J."/>
            <person name="Turner P."/>
            <person name="Pitt J.I."/>
            <person name="Lacey E."/>
            <person name="Chooi Y.H."/>
            <person name="Piggott A.M."/>
        </authorList>
    </citation>
    <scope>NUCLEOTIDE SEQUENCE</scope>
    <source>
        <strain evidence="5">MST-FP2251</strain>
    </source>
</reference>
<keyword evidence="6" id="KW-1185">Reference proteome</keyword>
<evidence type="ECO:0000313" key="5">
    <source>
        <dbReference type="EMBL" id="KAF9886722.1"/>
    </source>
</evidence>
<comment type="caution">
    <text evidence="5">The sequence shown here is derived from an EMBL/GenBank/DDBJ whole genome shotgun (WGS) entry which is preliminary data.</text>
</comment>
<dbReference type="InterPro" id="IPR029058">
    <property type="entry name" value="AB_hydrolase_fold"/>
</dbReference>
<reference evidence="5" key="2">
    <citation type="submission" date="2020-02" db="EMBL/GenBank/DDBJ databases">
        <authorList>
            <person name="Gilchrist C.L.M."/>
            <person name="Chooi Y.-H."/>
        </authorList>
    </citation>
    <scope>NUCLEOTIDE SEQUENCE</scope>
    <source>
        <strain evidence="5">MST-FP2251</strain>
    </source>
</reference>
<dbReference type="SUPFAM" id="SSF56801">
    <property type="entry name" value="Acetyl-CoA synthetase-like"/>
    <property type="match status" value="1"/>
</dbReference>
<dbReference type="Gene3D" id="2.30.38.10">
    <property type="entry name" value="Luciferase, Domain 3"/>
    <property type="match status" value="1"/>
</dbReference>
<dbReference type="PRINTS" id="PR00412">
    <property type="entry name" value="EPOXHYDRLASE"/>
</dbReference>
<dbReference type="InterPro" id="IPR000873">
    <property type="entry name" value="AMP-dep_synth/lig_dom"/>
</dbReference>
<dbReference type="InterPro" id="IPR025110">
    <property type="entry name" value="AMP-bd_C"/>
</dbReference>
<dbReference type="PANTHER" id="PTHR43201:SF8">
    <property type="entry name" value="ACYL-COA SYNTHETASE FAMILY MEMBER 3"/>
    <property type="match status" value="1"/>
</dbReference>
<dbReference type="GO" id="GO:0006631">
    <property type="term" value="P:fatty acid metabolic process"/>
    <property type="evidence" value="ECO:0007669"/>
    <property type="project" value="TreeGrafter"/>
</dbReference>
<organism evidence="5 6">
    <name type="scientific">Aspergillus nanangensis</name>
    <dbReference type="NCBI Taxonomy" id="2582783"/>
    <lineage>
        <taxon>Eukaryota</taxon>
        <taxon>Fungi</taxon>
        <taxon>Dikarya</taxon>
        <taxon>Ascomycota</taxon>
        <taxon>Pezizomycotina</taxon>
        <taxon>Eurotiomycetes</taxon>
        <taxon>Eurotiomycetidae</taxon>
        <taxon>Eurotiales</taxon>
        <taxon>Aspergillaceae</taxon>
        <taxon>Aspergillus</taxon>
        <taxon>Aspergillus subgen. Circumdati</taxon>
    </lineage>
</organism>
<dbReference type="SUPFAM" id="SSF53474">
    <property type="entry name" value="alpha/beta-Hydrolases"/>
    <property type="match status" value="1"/>
</dbReference>
<proteinExistence type="inferred from homology"/>
<dbReference type="Pfam" id="PF00501">
    <property type="entry name" value="AMP-binding"/>
    <property type="match status" value="1"/>
</dbReference>
<accession>A0AAD4GRM8</accession>
<dbReference type="Pfam" id="PF00561">
    <property type="entry name" value="Abhydrolase_1"/>
    <property type="match status" value="1"/>
</dbReference>
<evidence type="ECO:0000259" key="4">
    <source>
        <dbReference type="Pfam" id="PF13193"/>
    </source>
</evidence>
<dbReference type="EMBL" id="VCAU01000072">
    <property type="protein sequence ID" value="KAF9886722.1"/>
    <property type="molecule type" value="Genomic_DNA"/>
</dbReference>
<feature type="domain" description="AMP-binding enzyme C-terminal" evidence="4">
    <location>
        <begin position="657"/>
        <end position="738"/>
    </location>
</feature>
<comment type="similarity">
    <text evidence="1">Belongs to the ATP-dependent AMP-binding enzyme family.</text>
</comment>
<dbReference type="Gene3D" id="3.40.50.980">
    <property type="match status" value="2"/>
</dbReference>
<dbReference type="PRINTS" id="PR00111">
    <property type="entry name" value="ABHYDROLASE"/>
</dbReference>
<feature type="domain" description="AMP-dependent synthetase/ligase" evidence="2">
    <location>
        <begin position="282"/>
        <end position="604"/>
    </location>
</feature>
<name>A0AAD4GRM8_ASPNN</name>
<evidence type="ECO:0000259" key="2">
    <source>
        <dbReference type="Pfam" id="PF00501"/>
    </source>
</evidence>
<dbReference type="InterPro" id="IPR000073">
    <property type="entry name" value="AB_hydrolase_1"/>
</dbReference>
<dbReference type="InterPro" id="IPR000639">
    <property type="entry name" value="Epox_hydrolase-like"/>
</dbReference>